<feature type="transmembrane region" description="Helical" evidence="4">
    <location>
        <begin position="329"/>
        <end position="352"/>
    </location>
</feature>
<dbReference type="InterPro" id="IPR003594">
    <property type="entry name" value="HATPase_dom"/>
</dbReference>
<keyword evidence="2 6" id="KW-0418">Kinase</keyword>
<dbReference type="Proteomes" id="UP000808349">
    <property type="component" value="Unassembled WGS sequence"/>
</dbReference>
<dbReference type="PANTHER" id="PTHR24421">
    <property type="entry name" value="NITRATE/NITRITE SENSOR PROTEIN NARX-RELATED"/>
    <property type="match status" value="1"/>
</dbReference>
<dbReference type="EMBL" id="JADKFW010000004">
    <property type="protein sequence ID" value="MBK9716720.1"/>
    <property type="molecule type" value="Genomic_DNA"/>
</dbReference>
<evidence type="ECO:0000256" key="4">
    <source>
        <dbReference type="SAM" id="Phobius"/>
    </source>
</evidence>
<dbReference type="PROSITE" id="PS50109">
    <property type="entry name" value="HIS_KIN"/>
    <property type="match status" value="1"/>
</dbReference>
<dbReference type="SUPFAM" id="SSF55874">
    <property type="entry name" value="ATPase domain of HSP90 chaperone/DNA topoisomerase II/histidine kinase"/>
    <property type="match status" value="1"/>
</dbReference>
<feature type="transmembrane region" description="Helical" evidence="4">
    <location>
        <begin position="306"/>
        <end position="323"/>
    </location>
</feature>
<dbReference type="Pfam" id="PF02518">
    <property type="entry name" value="HATPase_c"/>
    <property type="match status" value="1"/>
</dbReference>
<feature type="transmembrane region" description="Helical" evidence="4">
    <location>
        <begin position="265"/>
        <end position="285"/>
    </location>
</feature>
<keyword evidence="4" id="KW-0812">Transmembrane</keyword>
<dbReference type="AlphaFoldDB" id="A0A9D7S7Q8"/>
<accession>A0A9D7S7Q8</accession>
<sequence length="647" mass="75256">MKSGILYLFNSYSDHVRYYVYLIIGVLFFVNNGDCQSRIISQSDTVIDLNNETLSYIDEHRSILDTLHLDEAKFEPLSNIKYKRFYNQVRFCQWLKIQLINPSNTNIPIQLYVGKFALLKLFKYNDTLQYLASAGFTDYTSSTNKINPNYGIKILLNPNESITYYLQIEHYGKINETPKPKIFISSAYNDWVQKEDLNKKGIVLFHSLVLGGIFTLALFMLIYFFSNKITEYLFYALYSFTIFLFLERSFELNSNIRLISQLYPYYFYQMPTVLNLIAAIFYVLFIQNFTDIKIKYPRIYKLSNDFLKIIYILLAVFSCLLLIDFSSRWFIIMNFILNFIPPLGMLILVLIIYTKDRKNKLNNFIFIGFSFLFISVIISIFLNNFTEWSTLSVPPATYLEVGVLCEILCLAFGLGYKSNRIEKLKNETEILNLQLKIENISNIERLRSELSRDLHDDIGSTLSSINILSRTTRNNLQSGNIENVNIALEKINERSQRLLEKMSDIIWNIKPDNDSLVATMSRMREYSTAVLDAQNVHYNFDFPPENDDFSISLKIKSTLYLIFKEAVNNLIKYAHCSHVKLTLKITHQSLYLSIEDNGIGFDIDQITHQGGLLNMQHRAEEVNGTLYISSQLDQGTQIELSIPLTHI</sequence>
<dbReference type="Gene3D" id="3.30.565.10">
    <property type="entry name" value="Histidine kinase-like ATPase, C-terminal domain"/>
    <property type="match status" value="1"/>
</dbReference>
<proteinExistence type="predicted"/>
<dbReference type="GO" id="GO:0016020">
    <property type="term" value="C:membrane"/>
    <property type="evidence" value="ECO:0007669"/>
    <property type="project" value="InterPro"/>
</dbReference>
<dbReference type="GO" id="GO:0046983">
    <property type="term" value="F:protein dimerization activity"/>
    <property type="evidence" value="ECO:0007669"/>
    <property type="project" value="InterPro"/>
</dbReference>
<dbReference type="Pfam" id="PF07730">
    <property type="entry name" value="HisKA_3"/>
    <property type="match status" value="1"/>
</dbReference>
<evidence type="ECO:0000256" key="3">
    <source>
        <dbReference type="ARBA" id="ARBA00023012"/>
    </source>
</evidence>
<keyword evidence="1" id="KW-0808">Transferase</keyword>
<dbReference type="CDD" id="cd16917">
    <property type="entry name" value="HATPase_UhpB-NarQ-NarX-like"/>
    <property type="match status" value="1"/>
</dbReference>
<feature type="domain" description="Histidine kinase" evidence="5">
    <location>
        <begin position="453"/>
        <end position="646"/>
    </location>
</feature>
<feature type="transmembrane region" description="Helical" evidence="4">
    <location>
        <begin position="364"/>
        <end position="385"/>
    </location>
</feature>
<dbReference type="SMART" id="SM00387">
    <property type="entry name" value="HATPase_c"/>
    <property type="match status" value="1"/>
</dbReference>
<dbReference type="InterPro" id="IPR005467">
    <property type="entry name" value="His_kinase_dom"/>
</dbReference>
<dbReference type="InterPro" id="IPR050482">
    <property type="entry name" value="Sensor_HK_TwoCompSys"/>
</dbReference>
<dbReference type="InterPro" id="IPR011623">
    <property type="entry name" value="7TMR_DISM_rcpt_extracell_dom1"/>
</dbReference>
<evidence type="ECO:0000256" key="1">
    <source>
        <dbReference type="ARBA" id="ARBA00022679"/>
    </source>
</evidence>
<comment type="caution">
    <text evidence="6">The sequence shown here is derived from an EMBL/GenBank/DDBJ whole genome shotgun (WGS) entry which is preliminary data.</text>
</comment>
<gene>
    <name evidence="6" type="ORF">IPO85_04245</name>
</gene>
<keyword evidence="4" id="KW-0472">Membrane</keyword>
<protein>
    <submittedName>
        <fullName evidence="6">Sensor histidine kinase</fullName>
    </submittedName>
</protein>
<dbReference type="InterPro" id="IPR036890">
    <property type="entry name" value="HATPase_C_sf"/>
</dbReference>
<dbReference type="Gene3D" id="1.20.5.1930">
    <property type="match status" value="1"/>
</dbReference>
<evidence type="ECO:0000313" key="7">
    <source>
        <dbReference type="Proteomes" id="UP000808349"/>
    </source>
</evidence>
<keyword evidence="4" id="KW-1133">Transmembrane helix</keyword>
<feature type="transmembrane region" description="Helical" evidence="4">
    <location>
        <begin position="203"/>
        <end position="225"/>
    </location>
</feature>
<keyword evidence="3" id="KW-0902">Two-component regulatory system</keyword>
<dbReference type="GO" id="GO:0000155">
    <property type="term" value="F:phosphorelay sensor kinase activity"/>
    <property type="evidence" value="ECO:0007669"/>
    <property type="project" value="InterPro"/>
</dbReference>
<name>A0A9D7S7Q8_9BACT</name>
<feature type="transmembrane region" description="Helical" evidence="4">
    <location>
        <begin position="397"/>
        <end position="416"/>
    </location>
</feature>
<reference evidence="6 7" key="1">
    <citation type="submission" date="2020-10" db="EMBL/GenBank/DDBJ databases">
        <title>Connecting structure to function with the recovery of over 1000 high-quality activated sludge metagenome-assembled genomes encoding full-length rRNA genes using long-read sequencing.</title>
        <authorList>
            <person name="Singleton C.M."/>
            <person name="Petriglieri F."/>
            <person name="Kristensen J.M."/>
            <person name="Kirkegaard R.H."/>
            <person name="Michaelsen T.Y."/>
            <person name="Andersen M.H."/>
            <person name="Karst S.M."/>
            <person name="Dueholm M.S."/>
            <person name="Nielsen P.H."/>
            <person name="Albertsen M."/>
        </authorList>
    </citation>
    <scope>NUCLEOTIDE SEQUENCE [LARGE SCALE GENOMIC DNA]</scope>
    <source>
        <strain evidence="6">Ribe_18-Q3-R11-54_BAT3C.373</strain>
    </source>
</reference>
<dbReference type="Pfam" id="PF07695">
    <property type="entry name" value="7TMR-DISM_7TM"/>
    <property type="match status" value="1"/>
</dbReference>
<organism evidence="6 7">
    <name type="scientific">Candidatus Defluviibacterium haderslevense</name>
    <dbReference type="NCBI Taxonomy" id="2981993"/>
    <lineage>
        <taxon>Bacteria</taxon>
        <taxon>Pseudomonadati</taxon>
        <taxon>Bacteroidota</taxon>
        <taxon>Saprospiria</taxon>
        <taxon>Saprospirales</taxon>
        <taxon>Saprospiraceae</taxon>
        <taxon>Candidatus Defluviibacterium</taxon>
    </lineage>
</organism>
<evidence type="ECO:0000259" key="5">
    <source>
        <dbReference type="PROSITE" id="PS50109"/>
    </source>
</evidence>
<evidence type="ECO:0000256" key="2">
    <source>
        <dbReference type="ARBA" id="ARBA00022777"/>
    </source>
</evidence>
<dbReference type="InterPro" id="IPR011712">
    <property type="entry name" value="Sig_transdc_His_kin_sub3_dim/P"/>
</dbReference>
<evidence type="ECO:0000313" key="6">
    <source>
        <dbReference type="EMBL" id="MBK9716720.1"/>
    </source>
</evidence>